<keyword evidence="5 9" id="KW-0784">Thiamine biosynthesis</keyword>
<keyword evidence="4 9" id="KW-0460">Magnesium</keyword>
<dbReference type="Gene3D" id="3.20.20.70">
    <property type="entry name" value="Aldolase class I"/>
    <property type="match status" value="1"/>
</dbReference>
<gene>
    <name evidence="9" type="primary">thiE</name>
    <name evidence="13" type="ORF">DY78_GL001992</name>
</gene>
<evidence type="ECO:0000256" key="9">
    <source>
        <dbReference type="HAMAP-Rule" id="MF_00097"/>
    </source>
</evidence>
<comment type="function">
    <text evidence="9">Condenses 4-methyl-5-(beta-hydroxyethyl)thiazole monophosphate (THZ-P) and 2-methyl-4-amino-5-hydroxymethyl pyrimidine pyrophosphate (HMP-PP) to form thiamine monophosphate (TMP).</text>
</comment>
<dbReference type="Proteomes" id="UP000050920">
    <property type="component" value="Unassembled WGS sequence"/>
</dbReference>
<evidence type="ECO:0000256" key="4">
    <source>
        <dbReference type="ARBA" id="ARBA00022842"/>
    </source>
</evidence>
<dbReference type="InterPro" id="IPR034291">
    <property type="entry name" value="TMP_synthase"/>
</dbReference>
<dbReference type="InterPro" id="IPR013785">
    <property type="entry name" value="Aldolase_TIM"/>
</dbReference>
<evidence type="ECO:0000256" key="5">
    <source>
        <dbReference type="ARBA" id="ARBA00022977"/>
    </source>
</evidence>
<comment type="catalytic activity">
    <reaction evidence="6 9 10">
        <text>4-methyl-5-(2-phosphooxyethyl)-thiazole + 4-amino-2-methyl-5-(diphosphooxymethyl)pyrimidine + H(+) = thiamine phosphate + diphosphate</text>
        <dbReference type="Rhea" id="RHEA:22328"/>
        <dbReference type="ChEBI" id="CHEBI:15378"/>
        <dbReference type="ChEBI" id="CHEBI:33019"/>
        <dbReference type="ChEBI" id="CHEBI:37575"/>
        <dbReference type="ChEBI" id="CHEBI:57841"/>
        <dbReference type="ChEBI" id="CHEBI:58296"/>
        <dbReference type="EC" id="2.5.1.3"/>
    </reaction>
</comment>
<feature type="binding site" evidence="9">
    <location>
        <position position="77"/>
    </location>
    <ligand>
        <name>4-amino-2-methyl-5-(diphosphooxymethyl)pyrimidine</name>
        <dbReference type="ChEBI" id="CHEBI:57841"/>
    </ligand>
</feature>
<feature type="binding site" evidence="9">
    <location>
        <position position="97"/>
    </location>
    <ligand>
        <name>Mg(2+)</name>
        <dbReference type="ChEBI" id="CHEBI:18420"/>
    </ligand>
</feature>
<dbReference type="HAMAP" id="MF_00097">
    <property type="entry name" value="TMP_synthase"/>
    <property type="match status" value="1"/>
</dbReference>
<dbReference type="PANTHER" id="PTHR20857:SF15">
    <property type="entry name" value="THIAMINE-PHOSPHATE SYNTHASE"/>
    <property type="match status" value="1"/>
</dbReference>
<organism evidence="13 14">
    <name type="scientific">Lactiplantibacillus fabifermentans DSM 21115</name>
    <dbReference type="NCBI Taxonomy" id="1413187"/>
    <lineage>
        <taxon>Bacteria</taxon>
        <taxon>Bacillati</taxon>
        <taxon>Bacillota</taxon>
        <taxon>Bacilli</taxon>
        <taxon>Lactobacillales</taxon>
        <taxon>Lactobacillaceae</taxon>
        <taxon>Lactiplantibacillus</taxon>
    </lineage>
</organism>
<dbReference type="InterPro" id="IPR022998">
    <property type="entry name" value="ThiamineP_synth_TenI"/>
</dbReference>
<feature type="binding site" evidence="9">
    <location>
        <position position="174"/>
    </location>
    <ligand>
        <name>2-[(2R,5Z)-2-carboxy-4-methylthiazol-5(2H)-ylidene]ethyl phosphate</name>
        <dbReference type="ChEBI" id="CHEBI:62899"/>
    </ligand>
</feature>
<keyword evidence="3 9" id="KW-0479">Metal-binding</keyword>
<feature type="binding site" evidence="9">
    <location>
        <position position="146"/>
    </location>
    <ligand>
        <name>4-amino-2-methyl-5-(diphosphooxymethyl)pyrimidine</name>
        <dbReference type="ChEBI" id="CHEBI:57841"/>
    </ligand>
</feature>
<proteinExistence type="inferred from homology"/>
<dbReference type="Pfam" id="PF02581">
    <property type="entry name" value="TMP-TENI"/>
    <property type="match status" value="1"/>
</dbReference>
<dbReference type="RefSeq" id="WP_024625896.1">
    <property type="nucleotide sequence ID" value="NZ_AYGX02000032.1"/>
</dbReference>
<evidence type="ECO:0000256" key="3">
    <source>
        <dbReference type="ARBA" id="ARBA00022723"/>
    </source>
</evidence>
<dbReference type="GO" id="GO:0004789">
    <property type="term" value="F:thiamine-phosphate diphosphorylase activity"/>
    <property type="evidence" value="ECO:0007669"/>
    <property type="project" value="UniProtKB-UniRule"/>
</dbReference>
<dbReference type="UniPathway" id="UPA00060">
    <property type="reaction ID" value="UER00141"/>
</dbReference>
<dbReference type="EC" id="2.5.1.3" evidence="9"/>
<dbReference type="InterPro" id="IPR036206">
    <property type="entry name" value="ThiamineP_synth_sf"/>
</dbReference>
<comment type="catalytic activity">
    <reaction evidence="8 9 10">
        <text>2-[(2R,5Z)-2-carboxy-4-methylthiazol-5(2H)-ylidene]ethyl phosphate + 4-amino-2-methyl-5-(diphosphooxymethyl)pyrimidine + 2 H(+) = thiamine phosphate + CO2 + diphosphate</text>
        <dbReference type="Rhea" id="RHEA:47844"/>
        <dbReference type="ChEBI" id="CHEBI:15378"/>
        <dbReference type="ChEBI" id="CHEBI:16526"/>
        <dbReference type="ChEBI" id="CHEBI:33019"/>
        <dbReference type="ChEBI" id="CHEBI:37575"/>
        <dbReference type="ChEBI" id="CHEBI:57841"/>
        <dbReference type="ChEBI" id="CHEBI:62899"/>
        <dbReference type="EC" id="2.5.1.3"/>
    </reaction>
</comment>
<dbReference type="SUPFAM" id="SSF51391">
    <property type="entry name" value="Thiamin phosphate synthase"/>
    <property type="match status" value="1"/>
</dbReference>
<comment type="catalytic activity">
    <reaction evidence="7 9 10">
        <text>2-(2-carboxy-4-methylthiazol-5-yl)ethyl phosphate + 4-amino-2-methyl-5-(diphosphooxymethyl)pyrimidine + 2 H(+) = thiamine phosphate + CO2 + diphosphate</text>
        <dbReference type="Rhea" id="RHEA:47848"/>
        <dbReference type="ChEBI" id="CHEBI:15378"/>
        <dbReference type="ChEBI" id="CHEBI:16526"/>
        <dbReference type="ChEBI" id="CHEBI:33019"/>
        <dbReference type="ChEBI" id="CHEBI:37575"/>
        <dbReference type="ChEBI" id="CHEBI:57841"/>
        <dbReference type="ChEBI" id="CHEBI:62890"/>
        <dbReference type="EC" id="2.5.1.3"/>
    </reaction>
</comment>
<evidence type="ECO:0000256" key="10">
    <source>
        <dbReference type="RuleBase" id="RU003826"/>
    </source>
</evidence>
<feature type="binding site" evidence="9">
    <location>
        <begin position="143"/>
        <end position="145"/>
    </location>
    <ligand>
        <name>2-[(2R,5Z)-2-carboxy-4-methylthiazol-5(2H)-ylidene]ethyl phosphate</name>
        <dbReference type="ChEBI" id="CHEBI:62899"/>
    </ligand>
</feature>
<evidence type="ECO:0000256" key="2">
    <source>
        <dbReference type="ARBA" id="ARBA00022679"/>
    </source>
</evidence>
<comment type="cofactor">
    <cofactor evidence="9">
        <name>Mg(2+)</name>
        <dbReference type="ChEBI" id="CHEBI:18420"/>
    </cofactor>
    <text evidence="9">Binds 1 Mg(2+) ion per subunit.</text>
</comment>
<evidence type="ECO:0000313" key="13">
    <source>
        <dbReference type="EMBL" id="KRO28811.1"/>
    </source>
</evidence>
<evidence type="ECO:0000256" key="6">
    <source>
        <dbReference type="ARBA" id="ARBA00047334"/>
    </source>
</evidence>
<sequence length="217" mass="22841">MTLKFEANQLRAYFVCGTQDVVGQSLVTVVDQALAAGITAYQFRDKGASQLTTAARYQLGQELREHCAAAEVPFIVDDDVDLALALQADGIHVGQSDDQVQRVLEQVGQQMFVGLSCSTLAEVEQANQIAGIAYLGSGPIFPTTSKLDADPVVGLAGLAQLVQVSHYPIVAIGGITENELPAIAATGAAGAAVISMLANSDDYQRTVWAMLAAPFEE</sequence>
<evidence type="ECO:0000256" key="11">
    <source>
        <dbReference type="RuleBase" id="RU004253"/>
    </source>
</evidence>
<feature type="binding site" evidence="9">
    <location>
        <position position="78"/>
    </location>
    <ligand>
        <name>Mg(2+)</name>
        <dbReference type="ChEBI" id="CHEBI:18420"/>
    </ligand>
</feature>
<dbReference type="GO" id="GO:0005737">
    <property type="term" value="C:cytoplasm"/>
    <property type="evidence" value="ECO:0007669"/>
    <property type="project" value="TreeGrafter"/>
</dbReference>
<protein>
    <recommendedName>
        <fullName evidence="9">Thiamine-phosphate synthase</fullName>
        <shortName evidence="9">TP synthase</shortName>
        <shortName evidence="9">TPS</shortName>
        <ecNumber evidence="9">2.5.1.3</ecNumber>
    </recommendedName>
    <alternativeName>
        <fullName evidence="9">Thiamine-phosphate pyrophosphorylase</fullName>
        <shortName evidence="9">TMP pyrophosphorylase</shortName>
        <shortName evidence="9">TMP-PPase</shortName>
    </alternativeName>
</protein>
<keyword evidence="14" id="KW-1185">Reference proteome</keyword>
<dbReference type="CDD" id="cd00564">
    <property type="entry name" value="TMP_TenI"/>
    <property type="match status" value="1"/>
</dbReference>
<evidence type="ECO:0000256" key="8">
    <source>
        <dbReference type="ARBA" id="ARBA00047883"/>
    </source>
</evidence>
<comment type="similarity">
    <text evidence="9 10">Belongs to the thiamine-phosphate synthase family.</text>
</comment>
<feature type="binding site" evidence="9">
    <location>
        <position position="116"/>
    </location>
    <ligand>
        <name>4-amino-2-methyl-5-(diphosphooxymethyl)pyrimidine</name>
        <dbReference type="ChEBI" id="CHEBI:57841"/>
    </ligand>
</feature>
<comment type="pathway">
    <text evidence="1 9 11">Cofactor biosynthesis; thiamine diphosphate biosynthesis; thiamine phosphate from 4-amino-2-methyl-5-diphosphomethylpyrimidine and 4-methyl-5-(2-phosphoethyl)-thiazole: step 1/1.</text>
</comment>
<evidence type="ECO:0000256" key="1">
    <source>
        <dbReference type="ARBA" id="ARBA00005165"/>
    </source>
</evidence>
<keyword evidence="2 9" id="KW-0808">Transferase</keyword>
<evidence type="ECO:0000256" key="7">
    <source>
        <dbReference type="ARBA" id="ARBA00047851"/>
    </source>
</evidence>
<dbReference type="GO" id="GO:0009228">
    <property type="term" value="P:thiamine biosynthetic process"/>
    <property type="evidence" value="ECO:0007669"/>
    <property type="project" value="UniProtKB-KW"/>
</dbReference>
<feature type="binding site" evidence="9">
    <location>
        <begin position="42"/>
        <end position="46"/>
    </location>
    <ligand>
        <name>4-amino-2-methyl-5-(diphosphooxymethyl)pyrimidine</name>
        <dbReference type="ChEBI" id="CHEBI:57841"/>
    </ligand>
</feature>
<feature type="domain" description="Thiamine phosphate synthase/TenI" evidence="12">
    <location>
        <begin position="13"/>
        <end position="196"/>
    </location>
</feature>
<dbReference type="FunFam" id="3.20.20.70:FF:000096">
    <property type="entry name" value="Thiamine-phosphate synthase"/>
    <property type="match status" value="1"/>
</dbReference>
<dbReference type="AlphaFoldDB" id="A0A0R2NWH5"/>
<dbReference type="NCBIfam" id="TIGR00693">
    <property type="entry name" value="thiE"/>
    <property type="match status" value="1"/>
</dbReference>
<reference evidence="13 14" key="1">
    <citation type="journal article" date="2015" name="Genome Announc.">
        <title>Expanding the biotechnology potential of lactobacilli through comparative genomics of 213 strains and associated genera.</title>
        <authorList>
            <person name="Sun Z."/>
            <person name="Harris H.M."/>
            <person name="McCann A."/>
            <person name="Guo C."/>
            <person name="Argimon S."/>
            <person name="Zhang W."/>
            <person name="Yang X."/>
            <person name="Jeffery I.B."/>
            <person name="Cooney J.C."/>
            <person name="Kagawa T.F."/>
            <person name="Liu W."/>
            <person name="Song Y."/>
            <person name="Salvetti E."/>
            <person name="Wrobel A."/>
            <person name="Rasinkangas P."/>
            <person name="Parkhill J."/>
            <person name="Rea M.C."/>
            <person name="O'Sullivan O."/>
            <person name="Ritari J."/>
            <person name="Douillard F.P."/>
            <person name="Paul Ross R."/>
            <person name="Yang R."/>
            <person name="Briner A.E."/>
            <person name="Felis G.E."/>
            <person name="de Vos W.M."/>
            <person name="Barrangou R."/>
            <person name="Klaenhammer T.R."/>
            <person name="Caufield P.W."/>
            <person name="Cui Y."/>
            <person name="Zhang H."/>
            <person name="O'Toole P.W."/>
        </authorList>
    </citation>
    <scope>NUCLEOTIDE SEQUENCE [LARGE SCALE GENOMIC DNA]</scope>
    <source>
        <strain evidence="13 14">DSM 21115</strain>
    </source>
</reference>
<evidence type="ECO:0000259" key="12">
    <source>
        <dbReference type="Pfam" id="PF02581"/>
    </source>
</evidence>
<accession>A0A0R2NWH5</accession>
<feature type="binding site" evidence="9">
    <location>
        <begin position="194"/>
        <end position="195"/>
    </location>
    <ligand>
        <name>2-[(2R,5Z)-2-carboxy-4-methylthiazol-5(2H)-ylidene]ethyl phosphate</name>
        <dbReference type="ChEBI" id="CHEBI:62899"/>
    </ligand>
</feature>
<comment type="caution">
    <text evidence="13">The sequence shown here is derived from an EMBL/GenBank/DDBJ whole genome shotgun (WGS) entry which is preliminary data.</text>
</comment>
<dbReference type="GO" id="GO:0009229">
    <property type="term" value="P:thiamine diphosphate biosynthetic process"/>
    <property type="evidence" value="ECO:0007669"/>
    <property type="project" value="UniProtKB-UniRule"/>
</dbReference>
<name>A0A0R2NWH5_9LACO</name>
<evidence type="ECO:0000313" key="14">
    <source>
        <dbReference type="Proteomes" id="UP000050920"/>
    </source>
</evidence>
<dbReference type="GO" id="GO:0000287">
    <property type="term" value="F:magnesium ion binding"/>
    <property type="evidence" value="ECO:0007669"/>
    <property type="project" value="UniProtKB-UniRule"/>
</dbReference>
<dbReference type="PANTHER" id="PTHR20857">
    <property type="entry name" value="THIAMINE-PHOSPHATE PYROPHOSPHORYLASE"/>
    <property type="match status" value="1"/>
</dbReference>
<dbReference type="EMBL" id="AYGX02000032">
    <property type="protein sequence ID" value="KRO28811.1"/>
    <property type="molecule type" value="Genomic_DNA"/>
</dbReference>